<name>A0A9J6RA00_9BACI</name>
<accession>A0A9J6RA00</accession>
<dbReference type="PROSITE" id="PS50883">
    <property type="entry name" value="EAL"/>
    <property type="match status" value="1"/>
</dbReference>
<evidence type="ECO:0000313" key="3">
    <source>
        <dbReference type="Proteomes" id="UP001084197"/>
    </source>
</evidence>
<evidence type="ECO:0000313" key="2">
    <source>
        <dbReference type="EMBL" id="MCZ0702139.1"/>
    </source>
</evidence>
<sequence>MSCPNCTISAQEIVFDFSKHNQNNFIAIVSNHLERQHIQVKVKGQHLHVNEQGAMDLHDFCVHHSEMENISFRIGEQPWRTLVEFEQYSKSAWIDHVIQEERIINHFQPIVTAEKIIYGYELLARFIDQTGEMIYPDVIFSAAKQRGRLFALDRLCRLTAVKNTAQIDPTKKAFINFIPTAIYEPEFCLRSTINLANQLNVTTAQLVFEVVETEQVEDVNHLKRILNYYQLHGFHYALDDVGEGYSTIEMLTDISPDYMKLDRKYVNRVVHNNDKKAAAIRFLNKAKEIGATPLAEGVETEEDFLWLKQNGYQLFQGYLFGKPKERPIKQDEIN</sequence>
<dbReference type="Gene3D" id="3.20.20.450">
    <property type="entry name" value="EAL domain"/>
    <property type="match status" value="1"/>
</dbReference>
<protein>
    <submittedName>
        <fullName evidence="2">EAL domain-containing protein</fullName>
    </submittedName>
</protein>
<proteinExistence type="predicted"/>
<dbReference type="RefSeq" id="WP_268778904.1">
    <property type="nucleotide sequence ID" value="NZ_JAPRAT010000003.1"/>
</dbReference>
<dbReference type="Proteomes" id="UP001084197">
    <property type="component" value="Unassembled WGS sequence"/>
</dbReference>
<evidence type="ECO:0000259" key="1">
    <source>
        <dbReference type="PROSITE" id="PS50883"/>
    </source>
</evidence>
<dbReference type="InterPro" id="IPR050706">
    <property type="entry name" value="Cyclic-di-GMP_PDE-like"/>
</dbReference>
<dbReference type="SUPFAM" id="SSF141868">
    <property type="entry name" value="EAL domain-like"/>
    <property type="match status" value="1"/>
</dbReference>
<gene>
    <name evidence="2" type="ORF">OWO01_02805</name>
</gene>
<dbReference type="SMART" id="SM00052">
    <property type="entry name" value="EAL"/>
    <property type="match status" value="1"/>
</dbReference>
<dbReference type="PANTHER" id="PTHR33121:SF70">
    <property type="entry name" value="SIGNALING PROTEIN YKOW"/>
    <property type="match status" value="1"/>
</dbReference>
<comment type="caution">
    <text evidence="2">The sequence shown here is derived from an EMBL/GenBank/DDBJ whole genome shotgun (WGS) entry which is preliminary data.</text>
</comment>
<dbReference type="GO" id="GO:0071111">
    <property type="term" value="F:cyclic-guanylate-specific phosphodiesterase activity"/>
    <property type="evidence" value="ECO:0007669"/>
    <property type="project" value="InterPro"/>
</dbReference>
<dbReference type="EMBL" id="JAPRAT010000003">
    <property type="protein sequence ID" value="MCZ0702139.1"/>
    <property type="molecule type" value="Genomic_DNA"/>
</dbReference>
<dbReference type="CDD" id="cd01948">
    <property type="entry name" value="EAL"/>
    <property type="match status" value="1"/>
</dbReference>
<dbReference type="AlphaFoldDB" id="A0A9J6RA00"/>
<feature type="domain" description="EAL" evidence="1">
    <location>
        <begin position="87"/>
        <end position="334"/>
    </location>
</feature>
<dbReference type="InterPro" id="IPR035919">
    <property type="entry name" value="EAL_sf"/>
</dbReference>
<organism evidence="2 3">
    <name type="scientific">Natronobacillus azotifigens</name>
    <dbReference type="NCBI Taxonomy" id="472978"/>
    <lineage>
        <taxon>Bacteria</taxon>
        <taxon>Bacillati</taxon>
        <taxon>Bacillota</taxon>
        <taxon>Bacilli</taxon>
        <taxon>Bacillales</taxon>
        <taxon>Bacillaceae</taxon>
        <taxon>Natronobacillus</taxon>
    </lineage>
</organism>
<dbReference type="InterPro" id="IPR001633">
    <property type="entry name" value="EAL_dom"/>
</dbReference>
<dbReference type="Pfam" id="PF00563">
    <property type="entry name" value="EAL"/>
    <property type="match status" value="1"/>
</dbReference>
<keyword evidence="3" id="KW-1185">Reference proteome</keyword>
<reference evidence="2" key="1">
    <citation type="submission" date="2022-11" db="EMBL/GenBank/DDBJ databases">
        <title>WGS of Natronobacillus azotifigens 24KS-1, an anaerobic diazotrophic haloalkaliphile from soda-rich habitats.</title>
        <authorList>
            <person name="Sorokin D.Y."/>
            <person name="Merkel A.Y."/>
        </authorList>
    </citation>
    <scope>NUCLEOTIDE SEQUENCE</scope>
    <source>
        <strain evidence="2">24KS-1</strain>
    </source>
</reference>
<dbReference type="PANTHER" id="PTHR33121">
    <property type="entry name" value="CYCLIC DI-GMP PHOSPHODIESTERASE PDEF"/>
    <property type="match status" value="1"/>
</dbReference>